<dbReference type="PANTHER" id="PTHR15827:SF2">
    <property type="entry name" value="CYCLIN-DEPENDENT KINASE 2-INTERACTING PROTEIN"/>
    <property type="match status" value="1"/>
</dbReference>
<name>A0A7S2TSQ4_9EUKA</name>
<feature type="region of interest" description="Disordered" evidence="1">
    <location>
        <begin position="171"/>
        <end position="205"/>
    </location>
</feature>
<evidence type="ECO:0000313" key="2">
    <source>
        <dbReference type="EMBL" id="CAD9768623.1"/>
    </source>
</evidence>
<dbReference type="EMBL" id="HBHP01020294">
    <property type="protein sequence ID" value="CAD9768623.1"/>
    <property type="molecule type" value="Transcribed_RNA"/>
</dbReference>
<proteinExistence type="predicted"/>
<organism evidence="2">
    <name type="scientific">Lotharella oceanica</name>
    <dbReference type="NCBI Taxonomy" id="641309"/>
    <lineage>
        <taxon>Eukaryota</taxon>
        <taxon>Sar</taxon>
        <taxon>Rhizaria</taxon>
        <taxon>Cercozoa</taxon>
        <taxon>Chlorarachniophyceae</taxon>
        <taxon>Lotharella</taxon>
    </lineage>
</organism>
<gene>
    <name evidence="2" type="ORF">LSP00402_LOCUS12603</name>
</gene>
<reference evidence="2" key="1">
    <citation type="submission" date="2021-01" db="EMBL/GenBank/DDBJ databases">
        <authorList>
            <person name="Corre E."/>
            <person name="Pelletier E."/>
            <person name="Niang G."/>
            <person name="Scheremetjew M."/>
            <person name="Finn R."/>
            <person name="Kale V."/>
            <person name="Holt S."/>
            <person name="Cochrane G."/>
            <person name="Meng A."/>
            <person name="Brown T."/>
            <person name="Cohen L."/>
        </authorList>
    </citation>
    <scope>NUCLEOTIDE SEQUENCE</scope>
    <source>
        <strain evidence="2">CCMP622</strain>
    </source>
</reference>
<dbReference type="PANTHER" id="PTHR15827">
    <property type="entry name" value="CYCLIN-DEPENDENT KINASE 2-INTERACTING PROTEIN"/>
    <property type="match status" value="1"/>
</dbReference>
<accession>A0A7S2TSQ4</accession>
<feature type="region of interest" description="Disordered" evidence="1">
    <location>
        <begin position="104"/>
        <end position="124"/>
    </location>
</feature>
<dbReference type="AlphaFoldDB" id="A0A7S2TSQ4"/>
<protein>
    <submittedName>
        <fullName evidence="2">Uncharacterized protein</fullName>
    </submittedName>
</protein>
<sequence>MNTLGTCRREWEEFSSRSCTEVSQLVNLSMQLQSSTKALWKSTYGEGEASREMQEADIAVKIRETVRNLDLLSSRLERVYRKLAKLGSALDRADEMMALSSPFSESSEVKTKRKSTKTTTSNPATVIPPHMLASWIREIMAMYRKELTLRASTLDDLTRPAAATKGGIGLVERLGVPPPSDRKGGSPRVGGTPMMLGYPTPEDRQGRTQETLAVYLSAWVMEPYVDTDRISYIEGAMATAAAASTAAGALAGRNRRAGPKR</sequence>
<evidence type="ECO:0000256" key="1">
    <source>
        <dbReference type="SAM" id="MobiDB-lite"/>
    </source>
</evidence>